<sequence>MGRPFTVDDLEFMPDDGNVYELIDGVLFVSPPPGRRHQRALVRLGELLDDTCPDELAVLWPPYVVRPSLDTELRPDVQVAWDADIHGEVVLDAPELVVEVIDASSTINDLNNKKAAYERMGVPHYWVLDPARPALLVYELVDDAYELAAEVCAEEPYETEEPFPVRVVLTELLGGHPS</sequence>
<keyword evidence="2" id="KW-0540">Nuclease</keyword>
<protein>
    <submittedName>
        <fullName evidence="2">Uma2 family endonuclease</fullName>
    </submittedName>
</protein>
<accession>A0A7W7Q0E6</accession>
<evidence type="ECO:0000259" key="1">
    <source>
        <dbReference type="Pfam" id="PF05685"/>
    </source>
</evidence>
<dbReference type="PANTHER" id="PTHR35400">
    <property type="entry name" value="SLR1083 PROTEIN"/>
    <property type="match status" value="1"/>
</dbReference>
<dbReference type="CDD" id="cd06260">
    <property type="entry name" value="DUF820-like"/>
    <property type="match status" value="1"/>
</dbReference>
<name>A0A7W7Q0E6_9PSEU</name>
<dbReference type="InterPro" id="IPR012296">
    <property type="entry name" value="Nuclease_put_TT1808"/>
</dbReference>
<dbReference type="PANTHER" id="PTHR35400:SF3">
    <property type="entry name" value="SLL1072 PROTEIN"/>
    <property type="match status" value="1"/>
</dbReference>
<dbReference type="RefSeq" id="WP_225943952.1">
    <property type="nucleotide sequence ID" value="NZ_JACHJQ010000001.1"/>
</dbReference>
<dbReference type="SUPFAM" id="SSF52980">
    <property type="entry name" value="Restriction endonuclease-like"/>
    <property type="match status" value="1"/>
</dbReference>
<dbReference type="Pfam" id="PF05685">
    <property type="entry name" value="Uma2"/>
    <property type="match status" value="1"/>
</dbReference>
<keyword evidence="2" id="KW-0255">Endonuclease</keyword>
<organism evidence="2 3">
    <name type="scientific">Actinophytocola algeriensis</name>
    <dbReference type="NCBI Taxonomy" id="1768010"/>
    <lineage>
        <taxon>Bacteria</taxon>
        <taxon>Bacillati</taxon>
        <taxon>Actinomycetota</taxon>
        <taxon>Actinomycetes</taxon>
        <taxon>Pseudonocardiales</taxon>
        <taxon>Pseudonocardiaceae</taxon>
    </lineage>
</organism>
<dbReference type="InterPro" id="IPR011335">
    <property type="entry name" value="Restrct_endonuc-II-like"/>
</dbReference>
<comment type="caution">
    <text evidence="2">The sequence shown here is derived from an EMBL/GenBank/DDBJ whole genome shotgun (WGS) entry which is preliminary data.</text>
</comment>
<dbReference type="Gene3D" id="3.90.1570.10">
    <property type="entry name" value="tt1808, chain A"/>
    <property type="match status" value="1"/>
</dbReference>
<evidence type="ECO:0000313" key="2">
    <source>
        <dbReference type="EMBL" id="MBB4904667.1"/>
    </source>
</evidence>
<dbReference type="EMBL" id="JACHJQ010000001">
    <property type="protein sequence ID" value="MBB4904667.1"/>
    <property type="molecule type" value="Genomic_DNA"/>
</dbReference>
<keyword evidence="2" id="KW-0378">Hydrolase</keyword>
<dbReference type="AlphaFoldDB" id="A0A7W7Q0E6"/>
<reference evidence="2 3" key="1">
    <citation type="submission" date="2020-08" db="EMBL/GenBank/DDBJ databases">
        <title>Genomic Encyclopedia of Type Strains, Phase III (KMG-III): the genomes of soil and plant-associated and newly described type strains.</title>
        <authorList>
            <person name="Whitman W."/>
        </authorList>
    </citation>
    <scope>NUCLEOTIDE SEQUENCE [LARGE SCALE GENOMIC DNA]</scope>
    <source>
        <strain evidence="2 3">CECT 8960</strain>
    </source>
</reference>
<dbReference type="GO" id="GO:0004519">
    <property type="term" value="F:endonuclease activity"/>
    <property type="evidence" value="ECO:0007669"/>
    <property type="project" value="UniProtKB-KW"/>
</dbReference>
<dbReference type="InterPro" id="IPR008538">
    <property type="entry name" value="Uma2"/>
</dbReference>
<evidence type="ECO:0000313" key="3">
    <source>
        <dbReference type="Proteomes" id="UP000520767"/>
    </source>
</evidence>
<keyword evidence="3" id="KW-1185">Reference proteome</keyword>
<feature type="domain" description="Putative restriction endonuclease" evidence="1">
    <location>
        <begin position="9"/>
        <end position="163"/>
    </location>
</feature>
<dbReference type="Proteomes" id="UP000520767">
    <property type="component" value="Unassembled WGS sequence"/>
</dbReference>
<proteinExistence type="predicted"/>
<gene>
    <name evidence="2" type="ORF">FHR82_000877</name>
</gene>